<dbReference type="InterPro" id="IPR051596">
    <property type="entry name" value="Caulimoviridae_Movement"/>
</dbReference>
<dbReference type="OrthoDB" id="1436172at2759"/>
<dbReference type="InterPro" id="IPR028919">
    <property type="entry name" value="Viral_movement"/>
</dbReference>
<sequence>MVQIAFKPLTLKGLPETFLAALRDARNLNFRQSLMGSIESTVAYGPVYFNAQPNLQLSLTDSNILDALTLNVKAVVINIFGYELICLSYRIYFKLLATLNHRCKLYDTSDQTSLIETNFVRSKVTTRRPIKWEEINILTTWILDSVIPPDQLTDVVTNSEYSHISQNSDGKMCMQFEEKKKQKIKIDPRLNIVQTNNKSSDISDKDISSVSEMDFNLNNA</sequence>
<dbReference type="Pfam" id="PF01107">
    <property type="entry name" value="MP"/>
    <property type="match status" value="1"/>
</dbReference>
<evidence type="ECO:0000313" key="2">
    <source>
        <dbReference type="Proteomes" id="UP000824120"/>
    </source>
</evidence>
<dbReference type="PANTHER" id="PTHR47599:SF2">
    <property type="match status" value="1"/>
</dbReference>
<reference evidence="1 2" key="1">
    <citation type="submission" date="2020-09" db="EMBL/GenBank/DDBJ databases">
        <title>De no assembly of potato wild relative species, Solanum commersonii.</title>
        <authorList>
            <person name="Cho K."/>
        </authorList>
    </citation>
    <scope>NUCLEOTIDE SEQUENCE [LARGE SCALE GENOMIC DNA]</scope>
    <source>
        <strain evidence="1">LZ3.2</strain>
        <tissue evidence="1">Leaf</tissue>
    </source>
</reference>
<proteinExistence type="predicted"/>
<protein>
    <submittedName>
        <fullName evidence="1">Uncharacterized protein</fullName>
    </submittedName>
</protein>
<name>A0A9J5XQ00_SOLCO</name>
<accession>A0A9J5XQ00</accession>
<dbReference type="Proteomes" id="UP000824120">
    <property type="component" value="Chromosome 8"/>
</dbReference>
<dbReference type="EMBL" id="JACXVP010000008">
    <property type="protein sequence ID" value="KAG5589583.1"/>
    <property type="molecule type" value="Genomic_DNA"/>
</dbReference>
<comment type="caution">
    <text evidence="1">The sequence shown here is derived from an EMBL/GenBank/DDBJ whole genome shotgun (WGS) entry which is preliminary data.</text>
</comment>
<gene>
    <name evidence="1" type="ORF">H5410_040097</name>
</gene>
<keyword evidence="2" id="KW-1185">Reference proteome</keyword>
<dbReference type="AlphaFoldDB" id="A0A9J5XQ00"/>
<organism evidence="1 2">
    <name type="scientific">Solanum commersonii</name>
    <name type="common">Commerson's wild potato</name>
    <name type="synonym">Commerson's nightshade</name>
    <dbReference type="NCBI Taxonomy" id="4109"/>
    <lineage>
        <taxon>Eukaryota</taxon>
        <taxon>Viridiplantae</taxon>
        <taxon>Streptophyta</taxon>
        <taxon>Embryophyta</taxon>
        <taxon>Tracheophyta</taxon>
        <taxon>Spermatophyta</taxon>
        <taxon>Magnoliopsida</taxon>
        <taxon>eudicotyledons</taxon>
        <taxon>Gunneridae</taxon>
        <taxon>Pentapetalae</taxon>
        <taxon>asterids</taxon>
        <taxon>lamiids</taxon>
        <taxon>Solanales</taxon>
        <taxon>Solanaceae</taxon>
        <taxon>Solanoideae</taxon>
        <taxon>Solaneae</taxon>
        <taxon>Solanum</taxon>
    </lineage>
</organism>
<dbReference type="PANTHER" id="PTHR47599">
    <property type="entry name" value="CELL-TO-CELL MOVEMENT PROTEIN"/>
    <property type="match status" value="1"/>
</dbReference>
<evidence type="ECO:0000313" key="1">
    <source>
        <dbReference type="EMBL" id="KAG5589583.1"/>
    </source>
</evidence>